<dbReference type="FunFam" id="1.25.70.10:FF:000016">
    <property type="entry name" value="Mitochondrial transcription termination factor-like"/>
    <property type="match status" value="1"/>
</dbReference>
<sequence length="479" mass="52671">MLRLHKYVLSQLLSSSSASAISPLSRLISAAAPAVSPNPSFAVEEYLVSTCGLTRPQAAKASAKLSHLKSPAKPDAVLAFLAGLGLSGADVAALVAKDPKFLCAGVERTLAPVVVGLTGLGLSRPEIARLVSLAGEKFRGRSVASKLSYFLSLFGSYDNLLRVLKHSPNLLGCDLDKIVKPNVAFLLECGLGACDIAKLCISSRWLLSTNLERLRAMVACAEGIGVPRDSGMFRPMLRAVAFLSQEKITAKVNYMKNTFRWSDAEVGIAISKAPTLLTRDKESLQHRSEFLISVVGLAPAYIAYRPAMLMYSLEGRIRPRYYVVKFLKQNGLLDHDRDFYNTVMVSEKRGSARQIHFYMNQDQYENCVLNAILHLPFMKECSHFGHEDDMKSQTSLGVVFLFLTSEGNRLINETTYHQVRRRGGFLKQRVAAQQEDTDLMNVDGAFFLPGKATKHGGYGFAVLYMIPKALLVDDALKIQ</sequence>
<keyword evidence="2" id="KW-0806">Transcription termination</keyword>
<gene>
    <name evidence="4" type="ORF">TRIUR3_02130</name>
</gene>
<comment type="similarity">
    <text evidence="1">Belongs to the mTERF family.</text>
</comment>
<dbReference type="FunFam" id="1.25.70.10:FF:000001">
    <property type="entry name" value="Mitochondrial transcription termination factor-like"/>
    <property type="match status" value="1"/>
</dbReference>
<dbReference type="Pfam" id="PF02536">
    <property type="entry name" value="mTERF"/>
    <property type="match status" value="1"/>
</dbReference>
<dbReference type="InterPro" id="IPR038538">
    <property type="entry name" value="MTERF_sf"/>
</dbReference>
<dbReference type="AlphaFoldDB" id="M7YNQ1"/>
<dbReference type="EMBL" id="KD247936">
    <property type="protein sequence ID" value="EMS49007.1"/>
    <property type="molecule type" value="Genomic_DNA"/>
</dbReference>
<dbReference type="InterPro" id="IPR003690">
    <property type="entry name" value="MTERF"/>
</dbReference>
<evidence type="ECO:0000256" key="2">
    <source>
        <dbReference type="ARBA" id="ARBA00022472"/>
    </source>
</evidence>
<dbReference type="PANTHER" id="PTHR13068">
    <property type="entry name" value="CGI-12 PROTEIN-RELATED"/>
    <property type="match status" value="1"/>
</dbReference>
<proteinExistence type="inferred from homology"/>
<dbReference type="GO" id="GO:0003676">
    <property type="term" value="F:nucleic acid binding"/>
    <property type="evidence" value="ECO:0007669"/>
    <property type="project" value="InterPro"/>
</dbReference>
<dbReference type="STRING" id="4572.M7YNQ1"/>
<keyword evidence="2" id="KW-0804">Transcription</keyword>
<protein>
    <recommendedName>
        <fullName evidence="5">mTERF domain-containing protein 1, mitochondrial</fullName>
    </recommendedName>
</protein>
<evidence type="ECO:0000313" key="4">
    <source>
        <dbReference type="EMBL" id="EMS49007.1"/>
    </source>
</evidence>
<organism evidence="4">
    <name type="scientific">Triticum urartu</name>
    <name type="common">Red wild einkorn</name>
    <name type="synonym">Crithodium urartu</name>
    <dbReference type="NCBI Taxonomy" id="4572"/>
    <lineage>
        <taxon>Eukaryota</taxon>
        <taxon>Viridiplantae</taxon>
        <taxon>Streptophyta</taxon>
        <taxon>Embryophyta</taxon>
        <taxon>Tracheophyta</taxon>
        <taxon>Spermatophyta</taxon>
        <taxon>Magnoliopsida</taxon>
        <taxon>Liliopsida</taxon>
        <taxon>Poales</taxon>
        <taxon>Poaceae</taxon>
        <taxon>BOP clade</taxon>
        <taxon>Pooideae</taxon>
        <taxon>Triticodae</taxon>
        <taxon>Triticeae</taxon>
        <taxon>Triticinae</taxon>
        <taxon>Triticum</taxon>
    </lineage>
</organism>
<name>M7YNQ1_TRIUA</name>
<accession>M7YNQ1</accession>
<dbReference type="Gene3D" id="1.25.70.10">
    <property type="entry name" value="Transcription termination factor 3, mitochondrial"/>
    <property type="match status" value="2"/>
</dbReference>
<evidence type="ECO:0000256" key="3">
    <source>
        <dbReference type="ARBA" id="ARBA00022946"/>
    </source>
</evidence>
<dbReference type="SMART" id="SM00733">
    <property type="entry name" value="Mterf"/>
    <property type="match status" value="5"/>
</dbReference>
<keyword evidence="2" id="KW-0805">Transcription regulation</keyword>
<dbReference type="GO" id="GO:0006353">
    <property type="term" value="P:DNA-templated transcription termination"/>
    <property type="evidence" value="ECO:0007669"/>
    <property type="project" value="UniProtKB-KW"/>
</dbReference>
<dbReference type="eggNOG" id="KOG1267">
    <property type="taxonomic scope" value="Eukaryota"/>
</dbReference>
<dbReference type="OMA" id="SHFGHED"/>
<keyword evidence="3" id="KW-0809">Transit peptide</keyword>
<evidence type="ECO:0008006" key="5">
    <source>
        <dbReference type="Google" id="ProtNLM"/>
    </source>
</evidence>
<evidence type="ECO:0000256" key="1">
    <source>
        <dbReference type="ARBA" id="ARBA00007692"/>
    </source>
</evidence>
<dbReference type="PANTHER" id="PTHR13068:SF111">
    <property type="match status" value="1"/>
</dbReference>
<reference evidence="4" key="1">
    <citation type="journal article" date="2013" name="Nature">
        <title>Draft genome of the wheat A-genome progenitor Triticum urartu.</title>
        <authorList>
            <person name="Ling H.Q."/>
            <person name="Zhao S."/>
            <person name="Liu D."/>
            <person name="Wang J."/>
            <person name="Sun H."/>
            <person name="Zhang C."/>
            <person name="Fan H."/>
            <person name="Li D."/>
            <person name="Dong L."/>
            <person name="Tao Y."/>
            <person name="Gao C."/>
            <person name="Wu H."/>
            <person name="Li Y."/>
            <person name="Cui Y."/>
            <person name="Guo X."/>
            <person name="Zheng S."/>
            <person name="Wang B."/>
            <person name="Yu K."/>
            <person name="Liang Q."/>
            <person name="Yang W."/>
            <person name="Lou X."/>
            <person name="Chen J."/>
            <person name="Feng M."/>
            <person name="Jian J."/>
            <person name="Zhang X."/>
            <person name="Luo G."/>
            <person name="Jiang Y."/>
            <person name="Liu J."/>
            <person name="Wang Z."/>
            <person name="Sha Y."/>
            <person name="Zhang B."/>
            <person name="Wu H."/>
            <person name="Tang D."/>
            <person name="Shen Q."/>
            <person name="Xue P."/>
            <person name="Zou S."/>
            <person name="Wang X."/>
            <person name="Liu X."/>
            <person name="Wang F."/>
            <person name="Yang Y."/>
            <person name="An X."/>
            <person name="Dong Z."/>
            <person name="Zhang K."/>
            <person name="Zhang X."/>
            <person name="Luo M.C."/>
            <person name="Dvorak J."/>
            <person name="Tong Y."/>
            <person name="Wang J."/>
            <person name="Yang H."/>
            <person name="Li Z."/>
            <person name="Wang D."/>
            <person name="Zhang A."/>
            <person name="Wang J."/>
        </authorList>
    </citation>
    <scope>NUCLEOTIDE SEQUENCE</scope>
</reference>